<gene>
    <name evidence="2" type="ORF">Adt_11516</name>
</gene>
<evidence type="ECO:0000256" key="1">
    <source>
        <dbReference type="SAM" id="Coils"/>
    </source>
</evidence>
<keyword evidence="1" id="KW-0175">Coiled coil</keyword>
<reference evidence="3" key="1">
    <citation type="submission" date="2024-07" db="EMBL/GenBank/DDBJ databases">
        <title>Two chromosome-level genome assemblies of Korean endemic species Abeliophyllum distichum and Forsythia ovata (Oleaceae).</title>
        <authorList>
            <person name="Jang H."/>
        </authorList>
    </citation>
    <scope>NUCLEOTIDE SEQUENCE [LARGE SCALE GENOMIC DNA]</scope>
</reference>
<organism evidence="2 3">
    <name type="scientific">Abeliophyllum distichum</name>
    <dbReference type="NCBI Taxonomy" id="126358"/>
    <lineage>
        <taxon>Eukaryota</taxon>
        <taxon>Viridiplantae</taxon>
        <taxon>Streptophyta</taxon>
        <taxon>Embryophyta</taxon>
        <taxon>Tracheophyta</taxon>
        <taxon>Spermatophyta</taxon>
        <taxon>Magnoliopsida</taxon>
        <taxon>eudicotyledons</taxon>
        <taxon>Gunneridae</taxon>
        <taxon>Pentapetalae</taxon>
        <taxon>asterids</taxon>
        <taxon>lamiids</taxon>
        <taxon>Lamiales</taxon>
        <taxon>Oleaceae</taxon>
        <taxon>Forsythieae</taxon>
        <taxon>Abeliophyllum</taxon>
    </lineage>
</organism>
<evidence type="ECO:0000313" key="3">
    <source>
        <dbReference type="Proteomes" id="UP001604336"/>
    </source>
</evidence>
<comment type="caution">
    <text evidence="2">The sequence shown here is derived from an EMBL/GenBank/DDBJ whole genome shotgun (WGS) entry which is preliminary data.</text>
</comment>
<keyword evidence="3" id="KW-1185">Reference proteome</keyword>
<dbReference type="EMBL" id="JBFOLK010000003">
    <property type="protein sequence ID" value="KAL2526462.1"/>
    <property type="molecule type" value="Genomic_DNA"/>
</dbReference>
<feature type="coiled-coil region" evidence="1">
    <location>
        <begin position="73"/>
        <end position="121"/>
    </location>
</feature>
<sequence>MVKIRKVRGLILNKEVYNIVAGYESKFRKEEAKSKKLFKDLMAIGLEKAQLESDKRGLQFKLDLVVAKEADTKAKYEIELTALKKSSNNLEAMVAEKEKQLTEAKEEVDRVKAECADVEARVVLAYKEDFENTPEYMYPTNHFMTASREQLVERIGKTHLE</sequence>
<dbReference type="Proteomes" id="UP001604336">
    <property type="component" value="Unassembled WGS sequence"/>
</dbReference>
<evidence type="ECO:0000313" key="2">
    <source>
        <dbReference type="EMBL" id="KAL2526462.1"/>
    </source>
</evidence>
<name>A0ABD1UNH0_9LAMI</name>
<dbReference type="AlphaFoldDB" id="A0ABD1UNH0"/>
<protein>
    <submittedName>
        <fullName evidence="2">Uncharacterized protein</fullName>
    </submittedName>
</protein>
<proteinExistence type="predicted"/>
<accession>A0ABD1UNH0</accession>